<dbReference type="AlphaFoldDB" id="A0A8X6XPC4"/>
<feature type="region of interest" description="Disordered" evidence="1">
    <location>
        <begin position="52"/>
        <end position="85"/>
    </location>
</feature>
<comment type="caution">
    <text evidence="2">The sequence shown here is derived from an EMBL/GenBank/DDBJ whole genome shotgun (WGS) entry which is preliminary data.</text>
</comment>
<proteinExistence type="predicted"/>
<feature type="compositionally biased region" description="Polar residues" evidence="1">
    <location>
        <begin position="134"/>
        <end position="152"/>
    </location>
</feature>
<protein>
    <submittedName>
        <fullName evidence="2">Uncharacterized protein</fullName>
    </submittedName>
</protein>
<feature type="compositionally biased region" description="Basic and acidic residues" evidence="1">
    <location>
        <begin position="153"/>
        <end position="172"/>
    </location>
</feature>
<keyword evidence="3" id="KW-1185">Reference proteome</keyword>
<evidence type="ECO:0000313" key="2">
    <source>
        <dbReference type="EMBL" id="GFY56307.1"/>
    </source>
</evidence>
<dbReference type="EMBL" id="BMAV01010890">
    <property type="protein sequence ID" value="GFY56307.1"/>
    <property type="molecule type" value="Genomic_DNA"/>
</dbReference>
<evidence type="ECO:0000256" key="1">
    <source>
        <dbReference type="SAM" id="MobiDB-lite"/>
    </source>
</evidence>
<dbReference type="OrthoDB" id="10582507at2759"/>
<name>A0A8X6XPC4_9ARAC</name>
<gene>
    <name evidence="2" type="ORF">TNIN_481231</name>
</gene>
<reference evidence="2" key="1">
    <citation type="submission" date="2020-08" db="EMBL/GenBank/DDBJ databases">
        <title>Multicomponent nature underlies the extraordinary mechanical properties of spider dragline silk.</title>
        <authorList>
            <person name="Kono N."/>
            <person name="Nakamura H."/>
            <person name="Mori M."/>
            <person name="Yoshida Y."/>
            <person name="Ohtoshi R."/>
            <person name="Malay A.D."/>
            <person name="Moran D.A.P."/>
            <person name="Tomita M."/>
            <person name="Numata K."/>
            <person name="Arakawa K."/>
        </authorList>
    </citation>
    <scope>NUCLEOTIDE SEQUENCE</scope>
</reference>
<organism evidence="2 3">
    <name type="scientific">Trichonephila inaurata madagascariensis</name>
    <dbReference type="NCBI Taxonomy" id="2747483"/>
    <lineage>
        <taxon>Eukaryota</taxon>
        <taxon>Metazoa</taxon>
        <taxon>Ecdysozoa</taxon>
        <taxon>Arthropoda</taxon>
        <taxon>Chelicerata</taxon>
        <taxon>Arachnida</taxon>
        <taxon>Araneae</taxon>
        <taxon>Araneomorphae</taxon>
        <taxon>Entelegynae</taxon>
        <taxon>Araneoidea</taxon>
        <taxon>Nephilidae</taxon>
        <taxon>Trichonephila</taxon>
        <taxon>Trichonephila inaurata</taxon>
    </lineage>
</organism>
<evidence type="ECO:0000313" key="3">
    <source>
        <dbReference type="Proteomes" id="UP000886998"/>
    </source>
</evidence>
<sequence>MRNEEVEAVRESRGDALDIHESTFDDNKLSNFLPDQRDKRVSKPREWLSASLTGSVNRATPKISRPSRNEITTSAEIHNEEGPLRIKPSVTKKKRHAGLFQFKNQPCIYYGPETIEVLESIEIPEREPKKDGTSKNISNNTENLNRNATLSDSTKDTRQINNKKSKELRGEK</sequence>
<dbReference type="Proteomes" id="UP000886998">
    <property type="component" value="Unassembled WGS sequence"/>
</dbReference>
<accession>A0A8X6XPC4</accession>
<feature type="region of interest" description="Disordered" evidence="1">
    <location>
        <begin position="125"/>
        <end position="172"/>
    </location>
</feature>